<accession>A0A075AYB1</accession>
<dbReference type="Proteomes" id="UP000030755">
    <property type="component" value="Unassembled WGS sequence"/>
</dbReference>
<protein>
    <submittedName>
        <fullName evidence="1">Uncharacterized protein</fullName>
    </submittedName>
</protein>
<sequence>MLDDSDDCPFIWKSINEQIDSSAYEHCVQIFGNVLINFIEDLYAEYDSLLLIYNEMQTEKRNTNILNLESSRARQLIISKIRILLESLGDKSILKKHPYAKYATSDKSHSRPSTSASNSGFCLNFLNEEQKLLQWKEALVQESLYLKELVESMRNEIETCSEYTEPTFNQLKDYSQQLENEVRKQEYEKQMNSKLLPPLKDRIKLKKFRKYLLHFIVFDFLIY</sequence>
<reference evidence="1 2" key="1">
    <citation type="journal article" date="2013" name="Curr. Biol.">
        <title>Shared signatures of parasitism and phylogenomics unite Cryptomycota and microsporidia.</title>
        <authorList>
            <person name="James T.Y."/>
            <person name="Pelin A."/>
            <person name="Bonen L."/>
            <person name="Ahrendt S."/>
            <person name="Sain D."/>
            <person name="Corradi N."/>
            <person name="Stajich J.E."/>
        </authorList>
    </citation>
    <scope>NUCLEOTIDE SEQUENCE [LARGE SCALE GENOMIC DNA]</scope>
    <source>
        <strain evidence="1 2">CSF55</strain>
    </source>
</reference>
<name>A0A075AYB1_ROZAC</name>
<keyword evidence="2" id="KW-1185">Reference proteome</keyword>
<evidence type="ECO:0000313" key="1">
    <source>
        <dbReference type="EMBL" id="EPZ33697.1"/>
    </source>
</evidence>
<gene>
    <name evidence="1" type="ORF">O9G_000473</name>
</gene>
<dbReference type="EMBL" id="KE561047">
    <property type="protein sequence ID" value="EPZ33697.1"/>
    <property type="molecule type" value="Genomic_DNA"/>
</dbReference>
<proteinExistence type="predicted"/>
<dbReference type="AlphaFoldDB" id="A0A075AYB1"/>
<evidence type="ECO:0000313" key="2">
    <source>
        <dbReference type="Proteomes" id="UP000030755"/>
    </source>
</evidence>
<dbReference type="HOGENOM" id="CLU_1240743_0_0_1"/>
<organism evidence="1 2">
    <name type="scientific">Rozella allomycis (strain CSF55)</name>
    <dbReference type="NCBI Taxonomy" id="988480"/>
    <lineage>
        <taxon>Eukaryota</taxon>
        <taxon>Fungi</taxon>
        <taxon>Fungi incertae sedis</taxon>
        <taxon>Cryptomycota</taxon>
        <taxon>Cryptomycota incertae sedis</taxon>
        <taxon>Rozella</taxon>
    </lineage>
</organism>